<comment type="caution">
    <text evidence="3">The sequence shown here is derived from an EMBL/GenBank/DDBJ whole genome shotgun (WGS) entry which is preliminary data.</text>
</comment>
<evidence type="ECO:0000256" key="1">
    <source>
        <dbReference type="SAM" id="Phobius"/>
    </source>
</evidence>
<evidence type="ECO:0000313" key="4">
    <source>
        <dbReference type="Proteomes" id="UP000754495"/>
    </source>
</evidence>
<feature type="transmembrane region" description="Helical" evidence="1">
    <location>
        <begin position="105"/>
        <end position="130"/>
    </location>
</feature>
<keyword evidence="1" id="KW-1133">Transmembrane helix</keyword>
<evidence type="ECO:0000313" key="3">
    <source>
        <dbReference type="EMBL" id="NIH80258.1"/>
    </source>
</evidence>
<evidence type="ECO:0000259" key="2">
    <source>
        <dbReference type="Pfam" id="PF08044"/>
    </source>
</evidence>
<protein>
    <recommendedName>
        <fullName evidence="2">DUF1707 domain-containing protein</fullName>
    </recommendedName>
</protein>
<gene>
    <name evidence="3" type="ORF">FHX46_002788</name>
</gene>
<organism evidence="3 4">
    <name type="scientific">Amycolatopsis viridis</name>
    <dbReference type="NCBI Taxonomy" id="185678"/>
    <lineage>
        <taxon>Bacteria</taxon>
        <taxon>Bacillati</taxon>
        <taxon>Actinomycetota</taxon>
        <taxon>Actinomycetes</taxon>
        <taxon>Pseudonocardiales</taxon>
        <taxon>Pseudonocardiaceae</taxon>
        <taxon>Amycolatopsis</taxon>
    </lineage>
</organism>
<keyword evidence="4" id="KW-1185">Reference proteome</keyword>
<dbReference type="PANTHER" id="PTHR40763">
    <property type="entry name" value="MEMBRANE PROTEIN-RELATED"/>
    <property type="match status" value="1"/>
</dbReference>
<feature type="domain" description="DUF1707" evidence="2">
    <location>
        <begin position="16"/>
        <end position="68"/>
    </location>
</feature>
<proteinExistence type="predicted"/>
<dbReference type="Proteomes" id="UP000754495">
    <property type="component" value="Unassembled WGS sequence"/>
</dbReference>
<keyword evidence="1" id="KW-0472">Membrane</keyword>
<sequence length="143" mass="15285">MTTTREFAERQTSGAVRCSDAERDRVGARLQEAAGEGRLSLGEVEDRMAKVYAARYRHELDDLVADLPPVAGAATGWGGVLAAARQQLAADWAAMRQGGLATRRTLAYAAVVLTLVALAMIAFVLVLHGISGGPEPHHHFGRH</sequence>
<dbReference type="Pfam" id="PF08044">
    <property type="entry name" value="DUF1707"/>
    <property type="match status" value="1"/>
</dbReference>
<reference evidence="3 4" key="1">
    <citation type="submission" date="2020-03" db="EMBL/GenBank/DDBJ databases">
        <title>Sequencing the genomes of 1000 actinobacteria strains.</title>
        <authorList>
            <person name="Klenk H.-P."/>
        </authorList>
    </citation>
    <scope>NUCLEOTIDE SEQUENCE [LARGE SCALE GENOMIC DNA]</scope>
    <source>
        <strain evidence="3 4">DSM 45668</strain>
    </source>
</reference>
<accession>A0ABX0STQ6</accession>
<dbReference type="EMBL" id="JAANOU010000001">
    <property type="protein sequence ID" value="NIH80258.1"/>
    <property type="molecule type" value="Genomic_DNA"/>
</dbReference>
<dbReference type="PANTHER" id="PTHR40763:SF4">
    <property type="entry name" value="DUF1707 DOMAIN-CONTAINING PROTEIN"/>
    <property type="match status" value="1"/>
</dbReference>
<dbReference type="InterPro" id="IPR012551">
    <property type="entry name" value="DUF1707_SHOCT-like"/>
</dbReference>
<name>A0ABX0STQ6_9PSEU</name>
<dbReference type="RefSeq" id="WP_167114201.1">
    <property type="nucleotide sequence ID" value="NZ_JAANOU010000001.1"/>
</dbReference>
<keyword evidence="1" id="KW-0812">Transmembrane</keyword>